<comment type="caution">
    <text evidence="9">The sequence shown here is derived from an EMBL/GenBank/DDBJ whole genome shotgun (WGS) entry which is preliminary data.</text>
</comment>
<evidence type="ECO:0000256" key="5">
    <source>
        <dbReference type="ARBA" id="ARBA00022795"/>
    </source>
</evidence>
<evidence type="ECO:0000313" key="10">
    <source>
        <dbReference type="Proteomes" id="UP000269669"/>
    </source>
</evidence>
<gene>
    <name evidence="9" type="ORF">EDE15_5125</name>
</gene>
<dbReference type="GO" id="GO:0015031">
    <property type="term" value="P:protein transport"/>
    <property type="evidence" value="ECO:0007669"/>
    <property type="project" value="UniProtKB-KW"/>
</dbReference>
<evidence type="ECO:0000256" key="7">
    <source>
        <dbReference type="ARBA" id="ARBA00023225"/>
    </source>
</evidence>
<protein>
    <recommendedName>
        <fullName evidence="3">Flagellar assembly protein FliH</fullName>
    </recommendedName>
</protein>
<keyword evidence="6" id="KW-0653">Protein transport</keyword>
<evidence type="ECO:0000313" key="9">
    <source>
        <dbReference type="EMBL" id="RSL19456.1"/>
    </source>
</evidence>
<keyword evidence="4" id="KW-0813">Transport</keyword>
<organism evidence="9 10">
    <name type="scientific">Edaphobacter aggregans</name>
    <dbReference type="NCBI Taxonomy" id="570835"/>
    <lineage>
        <taxon>Bacteria</taxon>
        <taxon>Pseudomonadati</taxon>
        <taxon>Acidobacteriota</taxon>
        <taxon>Terriglobia</taxon>
        <taxon>Terriglobales</taxon>
        <taxon>Acidobacteriaceae</taxon>
        <taxon>Edaphobacter</taxon>
    </lineage>
</organism>
<evidence type="ECO:0000256" key="2">
    <source>
        <dbReference type="ARBA" id="ARBA00006602"/>
    </source>
</evidence>
<proteinExistence type="inferred from homology"/>
<name>A0A3R9PWL3_9BACT</name>
<keyword evidence="7" id="KW-1006">Bacterial flagellum protein export</keyword>
<dbReference type="RefSeq" id="WP_221761715.1">
    <property type="nucleotide sequence ID" value="NZ_RSDW01000001.1"/>
</dbReference>
<dbReference type="InterPro" id="IPR051472">
    <property type="entry name" value="T3SS_Stator/FliH"/>
</dbReference>
<comment type="similarity">
    <text evidence="2">Belongs to the FliH family.</text>
</comment>
<comment type="function">
    <text evidence="1">Needed for flagellar regrowth and assembly.</text>
</comment>
<evidence type="ECO:0000259" key="8">
    <source>
        <dbReference type="Pfam" id="PF02108"/>
    </source>
</evidence>
<evidence type="ECO:0000256" key="6">
    <source>
        <dbReference type="ARBA" id="ARBA00022927"/>
    </source>
</evidence>
<feature type="domain" description="Flagellar assembly protein FliH/Type III secretion system HrpE" evidence="8">
    <location>
        <begin position="103"/>
        <end position="221"/>
    </location>
</feature>
<keyword evidence="5" id="KW-1005">Bacterial flagellum biogenesis</keyword>
<dbReference type="GO" id="GO:0005829">
    <property type="term" value="C:cytosol"/>
    <property type="evidence" value="ECO:0007669"/>
    <property type="project" value="TreeGrafter"/>
</dbReference>
<dbReference type="GO" id="GO:0044781">
    <property type="term" value="P:bacterial-type flagellum organization"/>
    <property type="evidence" value="ECO:0007669"/>
    <property type="project" value="UniProtKB-KW"/>
</dbReference>
<reference evidence="9 10" key="1">
    <citation type="submission" date="2018-12" db="EMBL/GenBank/DDBJ databases">
        <title>Sequencing of bacterial isolates from soil warming experiment in Harvard Forest, Massachusetts, USA.</title>
        <authorList>
            <person name="Deangelis K."/>
        </authorList>
    </citation>
    <scope>NUCLEOTIDE SEQUENCE [LARGE SCALE GENOMIC DNA]</scope>
    <source>
        <strain evidence="9 10">EB153</strain>
    </source>
</reference>
<accession>A0A3R9PWL3</accession>
<evidence type="ECO:0000256" key="4">
    <source>
        <dbReference type="ARBA" id="ARBA00022448"/>
    </source>
</evidence>
<dbReference type="InterPro" id="IPR018035">
    <property type="entry name" value="Flagellar_FliH/T3SS_HrpE"/>
</dbReference>
<dbReference type="AlphaFoldDB" id="A0A3R9PWL3"/>
<dbReference type="PANTHER" id="PTHR34982:SF1">
    <property type="entry name" value="FLAGELLAR ASSEMBLY PROTEIN FLIH"/>
    <property type="match status" value="1"/>
</dbReference>
<dbReference type="PANTHER" id="PTHR34982">
    <property type="entry name" value="YOP PROTEINS TRANSLOCATION PROTEIN L"/>
    <property type="match status" value="1"/>
</dbReference>
<dbReference type="Pfam" id="PF02108">
    <property type="entry name" value="FliH"/>
    <property type="match status" value="1"/>
</dbReference>
<dbReference type="EMBL" id="RSDW01000001">
    <property type="protein sequence ID" value="RSL19456.1"/>
    <property type="molecule type" value="Genomic_DNA"/>
</dbReference>
<evidence type="ECO:0000256" key="3">
    <source>
        <dbReference type="ARBA" id="ARBA00016507"/>
    </source>
</evidence>
<dbReference type="Proteomes" id="UP000269669">
    <property type="component" value="Unassembled WGS sequence"/>
</dbReference>
<keyword evidence="9" id="KW-0969">Cilium</keyword>
<keyword evidence="9" id="KW-0282">Flagellum</keyword>
<keyword evidence="10" id="KW-1185">Reference proteome</keyword>
<keyword evidence="9" id="KW-0966">Cell projection</keyword>
<sequence length="235" mass="25733">MISPSETLGPARLLGGALQGVSRLEFLSFELGGAETVVDVVESSEATEIEGALREDVDAAEVMRESQVVEIRAHVEAARREAKAEARIEWKDELEERVLEERASVVRVCDEFGRERAKYFASVESEVVKLALAIAARVLHREAKMDPLLLTAAVQVALGKVVEDSSTVLRVPALDVEMWRGVFGSNDAVQVVGDERMVAEECVLETNVGKVELGVGAQLEEIEKGFFDLLEQRPS</sequence>
<evidence type="ECO:0000256" key="1">
    <source>
        <dbReference type="ARBA" id="ARBA00003041"/>
    </source>
</evidence>